<dbReference type="GO" id="GO:0000723">
    <property type="term" value="P:telomere maintenance"/>
    <property type="evidence" value="ECO:0007669"/>
    <property type="project" value="TreeGrafter"/>
</dbReference>
<keyword evidence="5" id="KW-0539">Nucleus</keyword>
<proteinExistence type="predicted"/>
<dbReference type="InterPro" id="IPR016024">
    <property type="entry name" value="ARM-type_fold"/>
</dbReference>
<evidence type="ECO:0000256" key="2">
    <source>
        <dbReference type="ARBA" id="ARBA00004574"/>
    </source>
</evidence>
<evidence type="ECO:0000256" key="4">
    <source>
        <dbReference type="ARBA" id="ARBA00022895"/>
    </source>
</evidence>
<dbReference type="SUPFAM" id="SSF48371">
    <property type="entry name" value="ARM repeat"/>
    <property type="match status" value="1"/>
</dbReference>
<dbReference type="PANTHER" id="PTHR22928:SF3">
    <property type="entry name" value="TELOMERE-ASSOCIATED PROTEIN RIF1"/>
    <property type="match status" value="1"/>
</dbReference>
<dbReference type="InterPro" id="IPR011989">
    <property type="entry name" value="ARM-like"/>
</dbReference>
<keyword evidence="4" id="KW-0779">Telomere</keyword>
<evidence type="ECO:0000259" key="8">
    <source>
        <dbReference type="Pfam" id="PF12231"/>
    </source>
</evidence>
<evidence type="ECO:0000256" key="5">
    <source>
        <dbReference type="ARBA" id="ARBA00023242"/>
    </source>
</evidence>
<dbReference type="Pfam" id="PF12231">
    <property type="entry name" value="Rif1_N"/>
    <property type="match status" value="1"/>
</dbReference>
<dbReference type="AlphaFoldDB" id="A0A1Y2GB99"/>
<evidence type="ECO:0000256" key="1">
    <source>
        <dbReference type="ARBA" id="ARBA00004123"/>
    </source>
</evidence>
<comment type="caution">
    <text evidence="9">The sequence shown here is derived from an EMBL/GenBank/DDBJ whole genome shotgun (WGS) entry which is preliminary data.</text>
</comment>
<keyword evidence="3" id="KW-0158">Chromosome</keyword>
<dbReference type="Proteomes" id="UP000193648">
    <property type="component" value="Unassembled WGS sequence"/>
</dbReference>
<keyword evidence="6" id="KW-0131">Cell cycle</keyword>
<feature type="compositionally biased region" description="Polar residues" evidence="7">
    <location>
        <begin position="31"/>
        <end position="44"/>
    </location>
</feature>
<dbReference type="Gene3D" id="1.25.10.10">
    <property type="entry name" value="Leucine-rich Repeat Variant"/>
    <property type="match status" value="1"/>
</dbReference>
<organism evidence="9 10">
    <name type="scientific">Lobosporangium transversale</name>
    <dbReference type="NCBI Taxonomy" id="64571"/>
    <lineage>
        <taxon>Eukaryota</taxon>
        <taxon>Fungi</taxon>
        <taxon>Fungi incertae sedis</taxon>
        <taxon>Mucoromycota</taxon>
        <taxon>Mortierellomycotina</taxon>
        <taxon>Mortierellomycetes</taxon>
        <taxon>Mortierellales</taxon>
        <taxon>Mortierellaceae</taxon>
        <taxon>Lobosporangium</taxon>
    </lineage>
</organism>
<dbReference type="EMBL" id="MCFF01000054">
    <property type="protein sequence ID" value="ORZ04795.1"/>
    <property type="molecule type" value="Genomic_DNA"/>
</dbReference>
<reference evidence="9 10" key="1">
    <citation type="submission" date="2016-07" db="EMBL/GenBank/DDBJ databases">
        <title>Pervasive Adenine N6-methylation of Active Genes in Fungi.</title>
        <authorList>
            <consortium name="DOE Joint Genome Institute"/>
            <person name="Mondo S.J."/>
            <person name="Dannebaum R.O."/>
            <person name="Kuo R.C."/>
            <person name="Labutti K."/>
            <person name="Haridas S."/>
            <person name="Kuo A."/>
            <person name="Salamov A."/>
            <person name="Ahrendt S.R."/>
            <person name="Lipzen A."/>
            <person name="Sullivan W."/>
            <person name="Andreopoulos W.B."/>
            <person name="Clum A."/>
            <person name="Lindquist E."/>
            <person name="Daum C."/>
            <person name="Ramamoorthy G.K."/>
            <person name="Gryganskyi A."/>
            <person name="Culley D."/>
            <person name="Magnuson J.K."/>
            <person name="James T.Y."/>
            <person name="O'Malley M.A."/>
            <person name="Stajich J.E."/>
            <person name="Spatafora J.W."/>
            <person name="Visel A."/>
            <person name="Grigoriev I.V."/>
        </authorList>
    </citation>
    <scope>NUCLEOTIDE SEQUENCE [LARGE SCALE GENOMIC DNA]</scope>
    <source>
        <strain evidence="9 10">NRRL 3116</strain>
    </source>
</reference>
<gene>
    <name evidence="9" type="ORF">BCR41DRAFT_362259</name>
</gene>
<evidence type="ECO:0000256" key="6">
    <source>
        <dbReference type="ARBA" id="ARBA00023306"/>
    </source>
</evidence>
<sequence>MSASTNMKRKAENTALEQAAASKCRRLPVACSTSHNAAESGPSTSKKRKAEDVALEQPATPAKRVVFTFQEPREVSTAKLKGILKSSAPVRILSWERMLDHPEVKNPHMVRSRGDSYPEGPVSVERALALLGARDTRSRFSAYQLLSIYLKEGRGELLQQESVRAFAQYFVRDLDSNNHPSLIQAALKCTSHFLSNQSIAVMFTQGEVQHMMMRILHLVNTTNEARTCHLAVWILASNEIPSRWLLPFLLQMIQALTSNLDSRFEASSITSGCLDGISTVFARFPNEAVATTQTWFKPVLTKSKSTIPRIQSKALRLMRMAILAPRPNGVSM</sequence>
<dbReference type="InParanoid" id="A0A1Y2GB99"/>
<dbReference type="PANTHER" id="PTHR22928">
    <property type="entry name" value="TELOMERE-ASSOCIATED PROTEIN RIF1"/>
    <property type="match status" value="1"/>
</dbReference>
<dbReference type="InterPro" id="IPR022031">
    <property type="entry name" value="Rif1_N"/>
</dbReference>
<evidence type="ECO:0000256" key="3">
    <source>
        <dbReference type="ARBA" id="ARBA00022454"/>
    </source>
</evidence>
<dbReference type="RefSeq" id="XP_021876732.1">
    <property type="nucleotide sequence ID" value="XM_022025692.1"/>
</dbReference>
<dbReference type="GO" id="GO:0005634">
    <property type="term" value="C:nucleus"/>
    <property type="evidence" value="ECO:0007669"/>
    <property type="project" value="UniProtKB-SubCell"/>
</dbReference>
<dbReference type="GeneID" id="33567535"/>
<evidence type="ECO:0000256" key="7">
    <source>
        <dbReference type="SAM" id="MobiDB-lite"/>
    </source>
</evidence>
<keyword evidence="10" id="KW-1185">Reference proteome</keyword>
<feature type="domain" description="Telomere-associated protein Rif1 N-terminal" evidence="8">
    <location>
        <begin position="133"/>
        <end position="321"/>
    </location>
</feature>
<name>A0A1Y2GB99_9FUNG</name>
<feature type="region of interest" description="Disordered" evidence="7">
    <location>
        <begin position="1"/>
        <end position="57"/>
    </location>
</feature>
<comment type="subcellular location">
    <subcellularLocation>
        <location evidence="2">Chromosome</location>
        <location evidence="2">Telomere</location>
    </subcellularLocation>
    <subcellularLocation>
        <location evidence="1">Nucleus</location>
    </subcellularLocation>
</comment>
<evidence type="ECO:0000313" key="9">
    <source>
        <dbReference type="EMBL" id="ORZ04795.1"/>
    </source>
</evidence>
<dbReference type="GO" id="GO:0000781">
    <property type="term" value="C:chromosome, telomeric region"/>
    <property type="evidence" value="ECO:0007669"/>
    <property type="project" value="UniProtKB-SubCell"/>
</dbReference>
<accession>A0A1Y2GB99</accession>
<evidence type="ECO:0000313" key="10">
    <source>
        <dbReference type="Proteomes" id="UP000193648"/>
    </source>
</evidence>
<protein>
    <recommendedName>
        <fullName evidence="8">Telomere-associated protein Rif1 N-terminal domain-containing protein</fullName>
    </recommendedName>
</protein>